<dbReference type="RefSeq" id="WP_148980434.1">
    <property type="nucleotide sequence ID" value="NZ_JBNILM010000011.1"/>
</dbReference>
<dbReference type="OrthoDB" id="2974406at2"/>
<evidence type="ECO:0000313" key="3">
    <source>
        <dbReference type="Proteomes" id="UP000324517"/>
    </source>
</evidence>
<comment type="caution">
    <text evidence="2">The sequence shown here is derived from an EMBL/GenBank/DDBJ whole genome shotgun (WGS) entry which is preliminary data.</text>
</comment>
<gene>
    <name evidence="2" type="ORF">FZC75_19565</name>
</gene>
<dbReference type="EMBL" id="VTET01000013">
    <property type="protein sequence ID" value="TYS67277.1"/>
    <property type="molecule type" value="Genomic_DNA"/>
</dbReference>
<evidence type="ECO:0000313" key="2">
    <source>
        <dbReference type="EMBL" id="TYS67277.1"/>
    </source>
</evidence>
<keyword evidence="1" id="KW-0812">Transmembrane</keyword>
<keyword evidence="1" id="KW-0472">Membrane</keyword>
<protein>
    <submittedName>
        <fullName evidence="2">Uncharacterized protein</fullName>
    </submittedName>
</protein>
<feature type="transmembrane region" description="Helical" evidence="1">
    <location>
        <begin position="158"/>
        <end position="179"/>
    </location>
</feature>
<reference evidence="2 3" key="1">
    <citation type="submission" date="2019-08" db="EMBL/GenBank/DDBJ databases">
        <title>Bacillus genomes from the desert of Cuatro Cienegas, Coahuila.</title>
        <authorList>
            <person name="Olmedo-Alvarez G."/>
        </authorList>
    </citation>
    <scope>NUCLEOTIDE SEQUENCE [LARGE SCALE GENOMIC DNA]</scope>
    <source>
        <strain evidence="2 3">CH98b_3T</strain>
    </source>
</reference>
<keyword evidence="1" id="KW-1133">Transmembrane helix</keyword>
<dbReference type="AlphaFoldDB" id="A0A5D4SV30"/>
<proteinExistence type="predicted"/>
<name>A0A5D4SV30_9BACI</name>
<dbReference type="Proteomes" id="UP000324517">
    <property type="component" value="Unassembled WGS sequence"/>
</dbReference>
<accession>A0A5D4SV30</accession>
<organism evidence="2 3">
    <name type="scientific">Sutcliffiella horikoshii</name>
    <dbReference type="NCBI Taxonomy" id="79883"/>
    <lineage>
        <taxon>Bacteria</taxon>
        <taxon>Bacillati</taxon>
        <taxon>Bacillota</taxon>
        <taxon>Bacilli</taxon>
        <taxon>Bacillales</taxon>
        <taxon>Bacillaceae</taxon>
        <taxon>Sutcliffiella</taxon>
    </lineage>
</organism>
<evidence type="ECO:0000256" key="1">
    <source>
        <dbReference type="SAM" id="Phobius"/>
    </source>
</evidence>
<feature type="transmembrane region" description="Helical" evidence="1">
    <location>
        <begin position="81"/>
        <end position="109"/>
    </location>
</feature>
<sequence>MIKKLLCAFKKSSEELKYPSGELLLSVIQKEYDYELTRKTTLESRAGIVLTLSISILTFIVTNINIDKLFLLDTSKVDAVVLITLFLIITLIAICSIVTSIFFLIRVLLTYEYRRLELKDFNKEYGVYEKDIIAMALTEEYRNVVSANQKVNNDKTNFYKIGVYSAISLVISAILMYILSLNM</sequence>
<feature type="transmembrane region" description="Helical" evidence="1">
    <location>
        <begin position="46"/>
        <end position="66"/>
    </location>
</feature>